<protein>
    <submittedName>
        <fullName evidence="1">Uncharacterized protein</fullName>
    </submittedName>
</protein>
<name>A0ABQ5WA92_9HYPH</name>
<keyword evidence="2" id="KW-1185">Reference proteome</keyword>
<reference evidence="2" key="1">
    <citation type="journal article" date="2019" name="Int. J. Syst. Evol. Microbiol.">
        <title>The Global Catalogue of Microorganisms (GCM) 10K type strain sequencing project: providing services to taxonomists for standard genome sequencing and annotation.</title>
        <authorList>
            <consortium name="The Broad Institute Genomics Platform"/>
            <consortium name="The Broad Institute Genome Sequencing Center for Infectious Disease"/>
            <person name="Wu L."/>
            <person name="Ma J."/>
        </authorList>
    </citation>
    <scope>NUCLEOTIDE SEQUENCE [LARGE SCALE GENOMIC DNA]</scope>
    <source>
        <strain evidence="2">NBRC 112416</strain>
    </source>
</reference>
<sequence length="102" mass="11820">MFEDWRGRFTQPPLPEFRAKVGRNVVRQITRPRLPQRYAGHDLVKTELKPPYHHLYIRHKGSKRLKTDLPVLTAGLARDAAIPRHLQEEGSETGVEFEVVLV</sequence>
<dbReference type="EMBL" id="BSNS01000022">
    <property type="protein sequence ID" value="GLQ56684.1"/>
    <property type="molecule type" value="Genomic_DNA"/>
</dbReference>
<evidence type="ECO:0000313" key="2">
    <source>
        <dbReference type="Proteomes" id="UP001156691"/>
    </source>
</evidence>
<comment type="caution">
    <text evidence="1">The sequence shown here is derived from an EMBL/GenBank/DDBJ whole genome shotgun (WGS) entry which is preliminary data.</text>
</comment>
<accession>A0ABQ5WA92</accession>
<organism evidence="1 2">
    <name type="scientific">Devosia nitrariae</name>
    <dbReference type="NCBI Taxonomy" id="2071872"/>
    <lineage>
        <taxon>Bacteria</taxon>
        <taxon>Pseudomonadati</taxon>
        <taxon>Pseudomonadota</taxon>
        <taxon>Alphaproteobacteria</taxon>
        <taxon>Hyphomicrobiales</taxon>
        <taxon>Devosiaceae</taxon>
        <taxon>Devosia</taxon>
    </lineage>
</organism>
<gene>
    <name evidence="1" type="ORF">GCM10010862_39430</name>
</gene>
<evidence type="ECO:0000313" key="1">
    <source>
        <dbReference type="EMBL" id="GLQ56684.1"/>
    </source>
</evidence>
<proteinExistence type="predicted"/>
<dbReference type="Proteomes" id="UP001156691">
    <property type="component" value="Unassembled WGS sequence"/>
</dbReference>